<dbReference type="Pfam" id="PF00668">
    <property type="entry name" value="Condensation"/>
    <property type="match status" value="1"/>
</dbReference>
<dbReference type="SUPFAM" id="SSF52777">
    <property type="entry name" value="CoA-dependent acyltransferases"/>
    <property type="match status" value="2"/>
</dbReference>
<reference evidence="3 4" key="1">
    <citation type="submission" date="2018-06" db="EMBL/GenBank/DDBJ databases">
        <title>Draft Whole-Genome Sequence of the purple photosynthetic bacterium Rhodospeudomonas palustris XCP.</title>
        <authorList>
            <person name="Rayyan A."/>
            <person name="Meyer T.E."/>
            <person name="Kyndt J.A."/>
        </authorList>
    </citation>
    <scope>NUCLEOTIDE SEQUENCE [LARGE SCALE GENOMIC DNA]</scope>
    <source>
        <strain evidence="3 4">XCP</strain>
    </source>
</reference>
<dbReference type="GO" id="GO:0047527">
    <property type="term" value="F:2,3-dihydroxybenzoate-serine ligase activity"/>
    <property type="evidence" value="ECO:0007669"/>
    <property type="project" value="TreeGrafter"/>
</dbReference>
<sequence length="771" mass="85848">MMTQAPSVVGQEPGFEPVRCTSIQERYLEVQRDDPGSSLANVAMRWLMKGAVHDQTIQKALDFLAGRHEALRTRFERSADGYSQIVVEASPRLSLIDLSQLSNERYQAEAERLASLEARAPFDPLVAPPWRTTVLRRSPNEAILLLTFHHAIADGWSVGLIAREFAAAVEALERGQRPDCRELDLQYADYAQWQSALLASDGLTEERQYWRGKLSGLSPLDIKPTRQRVLDAGRDGEIRSRVLPRPLTDALQSLARREGFTMYGLACAALTRALGRELETDEIVVGTQVANRDDPLLFDLVGPVVNTVVLRLGIDAENDPLAHARSIRDEVSQALANKALPFAEITAGIELSDRKDLPLGYAINFAAQAANVETSQVGVIQRGALELVSLPSVTTGCLYEFSFFLVERQEGWRISCEYNTDHHVAAAADALLKAWSEEMEAQANLVESDRGGWARTSKGDQPTGDVVTPVAFSLERRLSGRRPTRPYFQPCVLQSEGKLPPIFALSNRSLYYPLVQRVAAGRPFIDLQWADDATLPPLDQDSICRIAACAVRQIRAHDPVGPYYLISLCLMGNVALEVAQQLKSLNGEVSVIFLLDAVAPGYVESMSRFDRFLRRVQLTDRIIPDLMARIRKIRSGDMSIAAAMSQYSIVRNNPLARLIGRGGDAPRPRATNEDFLNHGLMDYLLDARALYPWKPYDAEVVLFRSSKSRVGRLFERGLGWDKVVNGQLRIFDVPGVHDDMTREPAVATIAEYMSWVIDRREGRWSAERSVG</sequence>
<evidence type="ECO:0000259" key="1">
    <source>
        <dbReference type="Pfam" id="PF00668"/>
    </source>
</evidence>
<dbReference type="Gene3D" id="3.40.50.1820">
    <property type="entry name" value="alpha/beta hydrolase"/>
    <property type="match status" value="1"/>
</dbReference>
<name>A0A323UMJ5_RHOPL</name>
<dbReference type="GO" id="GO:0043041">
    <property type="term" value="P:amino acid activation for nonribosomal peptide biosynthetic process"/>
    <property type="evidence" value="ECO:0007669"/>
    <property type="project" value="TreeGrafter"/>
</dbReference>
<dbReference type="SUPFAM" id="SSF53474">
    <property type="entry name" value="alpha/beta-Hydrolases"/>
    <property type="match status" value="1"/>
</dbReference>
<evidence type="ECO:0000259" key="2">
    <source>
        <dbReference type="Pfam" id="PF00975"/>
    </source>
</evidence>
<protein>
    <submittedName>
        <fullName evidence="3">Condensation protein</fullName>
    </submittedName>
</protein>
<dbReference type="PANTHER" id="PTHR45527:SF1">
    <property type="entry name" value="FATTY ACID SYNTHASE"/>
    <property type="match status" value="1"/>
</dbReference>
<dbReference type="Gene3D" id="3.30.559.10">
    <property type="entry name" value="Chloramphenicol acetyltransferase-like domain"/>
    <property type="match status" value="1"/>
</dbReference>
<dbReference type="InterPro" id="IPR023213">
    <property type="entry name" value="CAT-like_dom_sf"/>
</dbReference>
<dbReference type="Pfam" id="PF00975">
    <property type="entry name" value="Thioesterase"/>
    <property type="match status" value="1"/>
</dbReference>
<dbReference type="GO" id="GO:0009239">
    <property type="term" value="P:enterobactin biosynthetic process"/>
    <property type="evidence" value="ECO:0007669"/>
    <property type="project" value="TreeGrafter"/>
</dbReference>
<evidence type="ECO:0000313" key="4">
    <source>
        <dbReference type="Proteomes" id="UP000248134"/>
    </source>
</evidence>
<evidence type="ECO:0000313" key="3">
    <source>
        <dbReference type="EMBL" id="PZA12810.1"/>
    </source>
</evidence>
<dbReference type="GO" id="GO:0009366">
    <property type="term" value="C:enterobactin synthetase complex"/>
    <property type="evidence" value="ECO:0007669"/>
    <property type="project" value="TreeGrafter"/>
</dbReference>
<feature type="domain" description="Thioesterase" evidence="2">
    <location>
        <begin position="507"/>
        <end position="602"/>
    </location>
</feature>
<dbReference type="AlphaFoldDB" id="A0A323UMJ5"/>
<dbReference type="Gene3D" id="3.30.559.30">
    <property type="entry name" value="Nonribosomal peptide synthetase, condensation domain"/>
    <property type="match status" value="1"/>
</dbReference>
<dbReference type="EMBL" id="QKQS01000010">
    <property type="protein sequence ID" value="PZA12810.1"/>
    <property type="molecule type" value="Genomic_DNA"/>
</dbReference>
<accession>A0A323UMJ5</accession>
<dbReference type="InterPro" id="IPR029058">
    <property type="entry name" value="AB_hydrolase_fold"/>
</dbReference>
<dbReference type="GO" id="GO:0031177">
    <property type="term" value="F:phosphopantetheine binding"/>
    <property type="evidence" value="ECO:0007669"/>
    <property type="project" value="TreeGrafter"/>
</dbReference>
<organism evidence="3 4">
    <name type="scientific">Rhodopseudomonas palustris</name>
    <dbReference type="NCBI Taxonomy" id="1076"/>
    <lineage>
        <taxon>Bacteria</taxon>
        <taxon>Pseudomonadati</taxon>
        <taxon>Pseudomonadota</taxon>
        <taxon>Alphaproteobacteria</taxon>
        <taxon>Hyphomicrobiales</taxon>
        <taxon>Nitrobacteraceae</taxon>
        <taxon>Rhodopseudomonas</taxon>
    </lineage>
</organism>
<dbReference type="InterPro" id="IPR001031">
    <property type="entry name" value="Thioesterase"/>
</dbReference>
<comment type="caution">
    <text evidence="3">The sequence shown here is derived from an EMBL/GenBank/DDBJ whole genome shotgun (WGS) entry which is preliminary data.</text>
</comment>
<gene>
    <name evidence="3" type="ORF">DNX69_06345</name>
</gene>
<dbReference type="Proteomes" id="UP000248134">
    <property type="component" value="Unassembled WGS sequence"/>
</dbReference>
<feature type="domain" description="Condensation" evidence="1">
    <location>
        <begin position="20"/>
        <end position="439"/>
    </location>
</feature>
<dbReference type="InterPro" id="IPR001242">
    <property type="entry name" value="Condensation_dom"/>
</dbReference>
<dbReference type="OrthoDB" id="9778690at2"/>
<dbReference type="PANTHER" id="PTHR45527">
    <property type="entry name" value="NONRIBOSOMAL PEPTIDE SYNTHETASE"/>
    <property type="match status" value="1"/>
</dbReference>
<dbReference type="GO" id="GO:0005829">
    <property type="term" value="C:cytosol"/>
    <property type="evidence" value="ECO:0007669"/>
    <property type="project" value="TreeGrafter"/>
</dbReference>
<proteinExistence type="predicted"/>